<evidence type="ECO:0000256" key="11">
    <source>
        <dbReference type="ARBA" id="ARBA00022927"/>
    </source>
</evidence>
<proteinExistence type="inferred from homology"/>
<name>A0A3M7REZ2_BRAPC</name>
<evidence type="ECO:0000256" key="15">
    <source>
        <dbReference type="ARBA" id="ARBA00032511"/>
    </source>
</evidence>
<dbReference type="PANTHER" id="PTHR48178">
    <property type="entry name" value="PEROXISOME BIOGENESIS FACTOR 2"/>
    <property type="match status" value="1"/>
</dbReference>
<evidence type="ECO:0000256" key="16">
    <source>
        <dbReference type="ARBA" id="ARBA00034438"/>
    </source>
</evidence>
<evidence type="ECO:0000256" key="18">
    <source>
        <dbReference type="PROSITE-ProRule" id="PRU00175"/>
    </source>
</evidence>
<dbReference type="InterPro" id="IPR013083">
    <property type="entry name" value="Znf_RING/FYVE/PHD"/>
</dbReference>
<keyword evidence="10" id="KW-0862">Zinc</keyword>
<keyword evidence="5" id="KW-0808">Transferase</keyword>
<sequence length="257" mass="30807">MSNSKYIPVLRVTQLDTNELDQSILLTLKQSLNQDIFKYIQHNFFQKYNTEIFAVIKCILWHFTFNKRSQTIGQSLLSWSYLEKKKINVIKKIIHCLIFCFDEFFIEKFPILIRKFLDNLGRKRQNQEYLRLWERILGLQPSYMQEQYLKSYSHEISEREELWQTYFSLFKLIDSLINFNKMYSKVSKFRAKNSTLHDEFSIKICALCDNSPSMAHQSADYDNLDSCKHVFCYLCIKKALMDNQNKFECPVKLKSID</sequence>
<dbReference type="GO" id="GO:0061630">
    <property type="term" value="F:ubiquitin protein ligase activity"/>
    <property type="evidence" value="ECO:0007669"/>
    <property type="project" value="UniProtKB-EC"/>
</dbReference>
<dbReference type="InterPro" id="IPR025654">
    <property type="entry name" value="PEX2/10"/>
</dbReference>
<evidence type="ECO:0000256" key="7">
    <source>
        <dbReference type="ARBA" id="ARBA00022723"/>
    </source>
</evidence>
<evidence type="ECO:0000256" key="2">
    <source>
        <dbReference type="ARBA" id="ARBA00004906"/>
    </source>
</evidence>
<dbReference type="InterPro" id="IPR001841">
    <property type="entry name" value="Znf_RING"/>
</dbReference>
<dbReference type="Pfam" id="PF04757">
    <property type="entry name" value="Pex2_Pex12"/>
    <property type="match status" value="1"/>
</dbReference>
<keyword evidence="12" id="KW-1133">Transmembrane helix</keyword>
<evidence type="ECO:0000256" key="10">
    <source>
        <dbReference type="ARBA" id="ARBA00022833"/>
    </source>
</evidence>
<keyword evidence="14" id="KW-0576">Peroxisome</keyword>
<dbReference type="Pfam" id="PF00097">
    <property type="entry name" value="zf-C3HC4"/>
    <property type="match status" value="1"/>
</dbReference>
<dbReference type="InterPro" id="IPR018957">
    <property type="entry name" value="Znf_C3HC4_RING-type"/>
</dbReference>
<comment type="subcellular location">
    <subcellularLocation>
        <location evidence="1">Peroxisome membrane</location>
        <topology evidence="1">Multi-pass membrane protein</topology>
    </subcellularLocation>
</comment>
<evidence type="ECO:0000256" key="5">
    <source>
        <dbReference type="ARBA" id="ARBA00022679"/>
    </source>
</evidence>
<gene>
    <name evidence="20" type="ORF">BpHYR1_032971</name>
</gene>
<comment type="caution">
    <text evidence="20">The sequence shown here is derived from an EMBL/GenBank/DDBJ whole genome shotgun (WGS) entry which is preliminary data.</text>
</comment>
<protein>
    <recommendedName>
        <fullName evidence="17">RING-type E3 ubiquitin transferase (cysteine targeting)</fullName>
        <ecNumber evidence="17">2.3.2.36</ecNumber>
    </recommendedName>
    <alternativeName>
        <fullName evidence="15">Peroxin-2</fullName>
    </alternativeName>
</protein>
<evidence type="ECO:0000256" key="9">
    <source>
        <dbReference type="ARBA" id="ARBA00022786"/>
    </source>
</evidence>
<evidence type="ECO:0000256" key="1">
    <source>
        <dbReference type="ARBA" id="ARBA00004585"/>
    </source>
</evidence>
<comment type="similarity">
    <text evidence="3">Belongs to the pex2/pex10/pex12 family.</text>
</comment>
<evidence type="ECO:0000256" key="8">
    <source>
        <dbReference type="ARBA" id="ARBA00022771"/>
    </source>
</evidence>
<evidence type="ECO:0000256" key="12">
    <source>
        <dbReference type="ARBA" id="ARBA00022989"/>
    </source>
</evidence>
<dbReference type="GO" id="GO:0005778">
    <property type="term" value="C:peroxisomal membrane"/>
    <property type="evidence" value="ECO:0007669"/>
    <property type="project" value="UniProtKB-SubCell"/>
</dbReference>
<evidence type="ECO:0000256" key="13">
    <source>
        <dbReference type="ARBA" id="ARBA00023136"/>
    </source>
</evidence>
<organism evidence="20 21">
    <name type="scientific">Brachionus plicatilis</name>
    <name type="common">Marine rotifer</name>
    <name type="synonym">Brachionus muelleri</name>
    <dbReference type="NCBI Taxonomy" id="10195"/>
    <lineage>
        <taxon>Eukaryota</taxon>
        <taxon>Metazoa</taxon>
        <taxon>Spiralia</taxon>
        <taxon>Gnathifera</taxon>
        <taxon>Rotifera</taxon>
        <taxon>Eurotatoria</taxon>
        <taxon>Monogononta</taxon>
        <taxon>Pseudotrocha</taxon>
        <taxon>Ploima</taxon>
        <taxon>Brachionidae</taxon>
        <taxon>Brachionus</taxon>
    </lineage>
</organism>
<keyword evidence="13" id="KW-0472">Membrane</keyword>
<accession>A0A3M7REZ2</accession>
<evidence type="ECO:0000256" key="4">
    <source>
        <dbReference type="ARBA" id="ARBA00022448"/>
    </source>
</evidence>
<dbReference type="PROSITE" id="PS50089">
    <property type="entry name" value="ZF_RING_2"/>
    <property type="match status" value="1"/>
</dbReference>
<evidence type="ECO:0000259" key="19">
    <source>
        <dbReference type="PROSITE" id="PS50089"/>
    </source>
</evidence>
<dbReference type="OrthoDB" id="1701437at2759"/>
<dbReference type="GO" id="GO:0016558">
    <property type="term" value="P:protein import into peroxisome matrix"/>
    <property type="evidence" value="ECO:0007669"/>
    <property type="project" value="InterPro"/>
</dbReference>
<dbReference type="PANTHER" id="PTHR48178:SF1">
    <property type="entry name" value="PEROXISOME BIOGENESIS FACTOR 2"/>
    <property type="match status" value="1"/>
</dbReference>
<keyword evidence="9" id="KW-0833">Ubl conjugation pathway</keyword>
<evidence type="ECO:0000313" key="20">
    <source>
        <dbReference type="EMBL" id="RNA22041.1"/>
    </source>
</evidence>
<evidence type="ECO:0000256" key="17">
    <source>
        <dbReference type="ARBA" id="ARBA00034523"/>
    </source>
</evidence>
<keyword evidence="6" id="KW-0812">Transmembrane</keyword>
<evidence type="ECO:0000256" key="3">
    <source>
        <dbReference type="ARBA" id="ARBA00008704"/>
    </source>
</evidence>
<dbReference type="SUPFAM" id="SSF57850">
    <property type="entry name" value="RING/U-box"/>
    <property type="match status" value="1"/>
</dbReference>
<keyword evidence="7" id="KW-0479">Metal-binding</keyword>
<reference evidence="20 21" key="1">
    <citation type="journal article" date="2018" name="Sci. Rep.">
        <title>Genomic signatures of local adaptation to the degree of environmental predictability in rotifers.</title>
        <authorList>
            <person name="Franch-Gras L."/>
            <person name="Hahn C."/>
            <person name="Garcia-Roger E.M."/>
            <person name="Carmona M.J."/>
            <person name="Serra M."/>
            <person name="Gomez A."/>
        </authorList>
    </citation>
    <scope>NUCLEOTIDE SEQUENCE [LARGE SCALE GENOMIC DNA]</scope>
    <source>
        <strain evidence="20">HYR1</strain>
    </source>
</reference>
<dbReference type="AlphaFoldDB" id="A0A3M7REZ2"/>
<dbReference type="GO" id="GO:0008270">
    <property type="term" value="F:zinc ion binding"/>
    <property type="evidence" value="ECO:0007669"/>
    <property type="project" value="UniProtKB-KW"/>
</dbReference>
<dbReference type="Gene3D" id="3.30.40.10">
    <property type="entry name" value="Zinc/RING finger domain, C3HC4 (zinc finger)"/>
    <property type="match status" value="1"/>
</dbReference>
<comment type="pathway">
    <text evidence="2">Protein modification; protein ubiquitination.</text>
</comment>
<dbReference type="InterPro" id="IPR017907">
    <property type="entry name" value="Znf_RING_CS"/>
</dbReference>
<keyword evidence="4" id="KW-0813">Transport</keyword>
<dbReference type="EC" id="2.3.2.36" evidence="17"/>
<evidence type="ECO:0000313" key="21">
    <source>
        <dbReference type="Proteomes" id="UP000276133"/>
    </source>
</evidence>
<keyword evidence="8 18" id="KW-0863">Zinc-finger</keyword>
<evidence type="ECO:0000256" key="6">
    <source>
        <dbReference type="ARBA" id="ARBA00022692"/>
    </source>
</evidence>
<keyword evidence="21" id="KW-1185">Reference proteome</keyword>
<comment type="catalytic activity">
    <reaction evidence="16">
        <text>[E2 ubiquitin-conjugating enzyme]-S-ubiquitinyl-L-cysteine + [acceptor protein]-L-cysteine = [E2 ubiquitin-conjugating enzyme]-L-cysteine + [acceptor protein]-S-ubiquitinyl-L-cysteine.</text>
        <dbReference type="EC" id="2.3.2.36"/>
    </reaction>
</comment>
<evidence type="ECO:0000256" key="14">
    <source>
        <dbReference type="ARBA" id="ARBA00023140"/>
    </source>
</evidence>
<dbReference type="Proteomes" id="UP000276133">
    <property type="component" value="Unassembled WGS sequence"/>
</dbReference>
<feature type="domain" description="RING-type" evidence="19">
    <location>
        <begin position="205"/>
        <end position="251"/>
    </location>
</feature>
<keyword evidence="11" id="KW-0653">Protein transport</keyword>
<dbReference type="EMBL" id="REGN01003547">
    <property type="protein sequence ID" value="RNA22041.1"/>
    <property type="molecule type" value="Genomic_DNA"/>
</dbReference>
<dbReference type="InterPro" id="IPR006845">
    <property type="entry name" value="Pex_N"/>
</dbReference>
<dbReference type="PROSITE" id="PS00518">
    <property type="entry name" value="ZF_RING_1"/>
    <property type="match status" value="1"/>
</dbReference>